<dbReference type="PANTHER" id="PTHR11879">
    <property type="entry name" value="ASPARTATE AMINOTRANSFERASE"/>
    <property type="match status" value="1"/>
</dbReference>
<reference evidence="8 9" key="1">
    <citation type="journal article" date="2012" name="J. Bacteriol.">
        <title>Genome sequence of benzo(a)pyrene-degrading bacterium Novosphingobium pentaromativorans US6-1.</title>
        <authorList>
            <person name="Luo Y.R."/>
            <person name="Kang S.G."/>
            <person name="Kim S.J."/>
            <person name="Kim M.R."/>
            <person name="Li N."/>
            <person name="Lee J.H."/>
            <person name="Kwon K.K."/>
        </authorList>
    </citation>
    <scope>NUCLEOTIDE SEQUENCE [LARGE SCALE GENOMIC DNA]</scope>
    <source>
        <strain evidence="8 9">US6-1</strain>
    </source>
</reference>
<accession>G6EEL4</accession>
<evidence type="ECO:0000256" key="2">
    <source>
        <dbReference type="ARBA" id="ARBA00007441"/>
    </source>
</evidence>
<feature type="domain" description="Aminotransferase class I/classII large" evidence="7">
    <location>
        <begin position="50"/>
        <end position="409"/>
    </location>
</feature>
<protein>
    <submittedName>
        <fullName evidence="8">Aromatic-amino-acid transaminase</fullName>
    </submittedName>
</protein>
<gene>
    <name evidence="8" type="ORF">NSU_2785</name>
</gene>
<evidence type="ECO:0000256" key="1">
    <source>
        <dbReference type="ARBA" id="ARBA00001933"/>
    </source>
</evidence>
<dbReference type="GO" id="GO:0004069">
    <property type="term" value="F:L-aspartate:2-oxoglutarate aminotransferase activity"/>
    <property type="evidence" value="ECO:0007669"/>
    <property type="project" value="TreeGrafter"/>
</dbReference>
<dbReference type="InterPro" id="IPR015422">
    <property type="entry name" value="PyrdxlP-dep_Trfase_small"/>
</dbReference>
<dbReference type="Gene3D" id="3.90.1150.10">
    <property type="entry name" value="Aspartate Aminotransferase, domain 1"/>
    <property type="match status" value="1"/>
</dbReference>
<comment type="cofactor">
    <cofactor evidence="1">
        <name>pyridoxal 5'-phosphate</name>
        <dbReference type="ChEBI" id="CHEBI:597326"/>
    </cofactor>
</comment>
<proteinExistence type="inferred from homology"/>
<comment type="similarity">
    <text evidence="2">Belongs to the class-I pyridoxal-phosphate-dependent aminotransferase family.</text>
</comment>
<dbReference type="Gene3D" id="3.40.640.10">
    <property type="entry name" value="Type I PLP-dependent aspartate aminotransferase-like (Major domain)"/>
    <property type="match status" value="1"/>
</dbReference>
<evidence type="ECO:0000313" key="8">
    <source>
        <dbReference type="EMBL" id="EHJ60259.1"/>
    </source>
</evidence>
<dbReference type="GO" id="GO:0004838">
    <property type="term" value="F:L-tyrosine-2-oxoglutarate transaminase activity"/>
    <property type="evidence" value="ECO:0007669"/>
    <property type="project" value="TreeGrafter"/>
</dbReference>
<dbReference type="PATRIC" id="fig|1088721.3.peg.2751"/>
<dbReference type="PRINTS" id="PR00799">
    <property type="entry name" value="TRANSAMINASE"/>
</dbReference>
<dbReference type="AlphaFoldDB" id="G6EEL4"/>
<dbReference type="InterPro" id="IPR004839">
    <property type="entry name" value="Aminotransferase_I/II_large"/>
</dbReference>
<dbReference type="STRING" id="1088721.JI59_06210"/>
<dbReference type="PANTHER" id="PTHR11879:SF22">
    <property type="entry name" value="ASPARTATE AMINOTRANSFERASE, MITOCHONDRIAL"/>
    <property type="match status" value="1"/>
</dbReference>
<dbReference type="GO" id="GO:0033585">
    <property type="term" value="P:L-phenylalanine biosynthetic process from chorismate via phenylpyruvate"/>
    <property type="evidence" value="ECO:0007669"/>
    <property type="project" value="TreeGrafter"/>
</dbReference>
<dbReference type="Pfam" id="PF00155">
    <property type="entry name" value="Aminotran_1_2"/>
    <property type="match status" value="1"/>
</dbReference>
<keyword evidence="6" id="KW-0663">Pyridoxal phosphate</keyword>
<sequence>MLARLRTDRLLLPLPGESKAAPAMLNNLQQQPADALLALIKLHNSDPRADKIDLGVGVYRTGDGETPVFGAIKAAEKKLVETQDSKAYLGPEGDMGFVEALMPYVFGQANPTQDGRIEGMQTPGGTGSLRLAIAMAKRAGVTRLIVGKPSWPNHNQICADLGLEVFEFGHANADGKTDMDAVRGAIAQAQPGDAILLHGCCHNPTGIDYSNAEWDEIAGLIADKGILPIIDLAYQGLGNGMEEDAYGLRRVIASVPEAIVCYSCDKNFGLYRDRVGALYVLAAEKDGLPKIMSNAHALARANWSQPPDHGGAAVRLILEDEALTKQWLAELDDMRDRMRLMREKLAAAGKTGGVDLTPIGGQNGLFSIIPFTPEQVQAMRDKHGVYFAGSGRINVAGLTEGNIEKFIAAVADVTA</sequence>
<dbReference type="NCBIfam" id="NF006719">
    <property type="entry name" value="PRK09257.1"/>
    <property type="match status" value="1"/>
</dbReference>
<evidence type="ECO:0000256" key="5">
    <source>
        <dbReference type="ARBA" id="ARBA00022679"/>
    </source>
</evidence>
<evidence type="ECO:0000256" key="6">
    <source>
        <dbReference type="ARBA" id="ARBA00022898"/>
    </source>
</evidence>
<dbReference type="GO" id="GO:0030170">
    <property type="term" value="F:pyridoxal phosphate binding"/>
    <property type="evidence" value="ECO:0007669"/>
    <property type="project" value="InterPro"/>
</dbReference>
<keyword evidence="4" id="KW-0032">Aminotransferase</keyword>
<evidence type="ECO:0000259" key="7">
    <source>
        <dbReference type="Pfam" id="PF00155"/>
    </source>
</evidence>
<dbReference type="InterPro" id="IPR015424">
    <property type="entry name" value="PyrdxlP-dep_Trfase"/>
</dbReference>
<dbReference type="CDD" id="cd00609">
    <property type="entry name" value="AAT_like"/>
    <property type="match status" value="1"/>
</dbReference>
<dbReference type="InterPro" id="IPR015421">
    <property type="entry name" value="PyrdxlP-dep_Trfase_major"/>
</dbReference>
<organism evidence="8 9">
    <name type="scientific">Novosphingobium pentaromativorans US6-1</name>
    <dbReference type="NCBI Taxonomy" id="1088721"/>
    <lineage>
        <taxon>Bacteria</taxon>
        <taxon>Pseudomonadati</taxon>
        <taxon>Pseudomonadota</taxon>
        <taxon>Alphaproteobacteria</taxon>
        <taxon>Sphingomonadales</taxon>
        <taxon>Sphingomonadaceae</taxon>
        <taxon>Novosphingobium</taxon>
    </lineage>
</organism>
<dbReference type="eggNOG" id="COG1448">
    <property type="taxonomic scope" value="Bacteria"/>
</dbReference>
<keyword evidence="5" id="KW-0808">Transferase</keyword>
<dbReference type="EMBL" id="AGFM01000040">
    <property type="protein sequence ID" value="EHJ60259.1"/>
    <property type="molecule type" value="Genomic_DNA"/>
</dbReference>
<dbReference type="InterPro" id="IPR000796">
    <property type="entry name" value="Asp_trans"/>
</dbReference>
<comment type="subunit">
    <text evidence="3">Homodimer.</text>
</comment>
<dbReference type="Proteomes" id="UP000004030">
    <property type="component" value="Unassembled WGS sequence"/>
</dbReference>
<dbReference type="GO" id="GO:0005829">
    <property type="term" value="C:cytosol"/>
    <property type="evidence" value="ECO:0007669"/>
    <property type="project" value="TreeGrafter"/>
</dbReference>
<name>G6EEL4_9SPHN</name>
<keyword evidence="9" id="KW-1185">Reference proteome</keyword>
<dbReference type="SUPFAM" id="SSF53383">
    <property type="entry name" value="PLP-dependent transferases"/>
    <property type="match status" value="1"/>
</dbReference>
<comment type="caution">
    <text evidence="8">The sequence shown here is derived from an EMBL/GenBank/DDBJ whole genome shotgun (WGS) entry which is preliminary data.</text>
</comment>
<evidence type="ECO:0000256" key="3">
    <source>
        <dbReference type="ARBA" id="ARBA00011738"/>
    </source>
</evidence>
<evidence type="ECO:0000313" key="9">
    <source>
        <dbReference type="Proteomes" id="UP000004030"/>
    </source>
</evidence>
<evidence type="ECO:0000256" key="4">
    <source>
        <dbReference type="ARBA" id="ARBA00022576"/>
    </source>
</evidence>
<dbReference type="GO" id="GO:0042802">
    <property type="term" value="F:identical protein binding"/>
    <property type="evidence" value="ECO:0007669"/>
    <property type="project" value="TreeGrafter"/>
</dbReference>